<organism evidence="1 4">
    <name type="scientific">Streptomyces acidiscabies</name>
    <dbReference type="NCBI Taxonomy" id="42234"/>
    <lineage>
        <taxon>Bacteria</taxon>
        <taxon>Bacillati</taxon>
        <taxon>Actinomycetota</taxon>
        <taxon>Actinomycetes</taxon>
        <taxon>Kitasatosporales</taxon>
        <taxon>Streptomycetaceae</taxon>
        <taxon>Streptomyces</taxon>
    </lineage>
</organism>
<sequence>MASIASVVVADARGQETSQARSTLHDNVARYRFGALVIGAVTTPRSALVWIRDNAGRHQEEPTGYAVEVCGDRPGPAELYPSVLYTWLRWWYEQTRSSLPPGDQPPLQPPQPPAELTALLPGAQQHLTVRDARLDTRGNWGRTVSQAYSEPHDPWDPLYR</sequence>
<evidence type="ECO:0000313" key="2">
    <source>
        <dbReference type="EMBL" id="MDX3022929.1"/>
    </source>
</evidence>
<dbReference type="RefSeq" id="WP_223786411.1">
    <property type="nucleotide sequence ID" value="NZ_CP122369.1"/>
</dbReference>
<comment type="caution">
    <text evidence="1">The sequence shown here is derived from an EMBL/GenBank/DDBJ whole genome shotgun (WGS) entry which is preliminary data.</text>
</comment>
<proteinExistence type="predicted"/>
<dbReference type="AlphaFoldDB" id="A0AAP6BGK9"/>
<gene>
    <name evidence="1" type="ORF">PV399_32385</name>
    <name evidence="2" type="ORF">PV666_34380</name>
</gene>
<dbReference type="GeneID" id="69812500"/>
<evidence type="ECO:0000313" key="3">
    <source>
        <dbReference type="Proteomes" id="UP001272987"/>
    </source>
</evidence>
<dbReference type="Proteomes" id="UP001282288">
    <property type="component" value="Unassembled WGS sequence"/>
</dbReference>
<name>A0AAP6BGK9_9ACTN</name>
<keyword evidence="3" id="KW-1185">Reference proteome</keyword>
<evidence type="ECO:0000313" key="1">
    <source>
        <dbReference type="EMBL" id="MDX2964380.1"/>
    </source>
</evidence>
<protein>
    <submittedName>
        <fullName evidence="1">Uncharacterized protein</fullName>
    </submittedName>
</protein>
<dbReference type="EMBL" id="JARAWP010000024">
    <property type="protein sequence ID" value="MDX3022929.1"/>
    <property type="molecule type" value="Genomic_DNA"/>
</dbReference>
<dbReference type="EMBL" id="JARAWC010000030">
    <property type="protein sequence ID" value="MDX2964380.1"/>
    <property type="molecule type" value="Genomic_DNA"/>
</dbReference>
<reference evidence="1 3" key="1">
    <citation type="journal article" date="2023" name="Microb. Genom.">
        <title>Mesoterricola silvestris gen. nov., sp. nov., Mesoterricola sediminis sp. nov., Geothrix oryzae sp. nov., Geothrix edaphica sp. nov., Geothrix rubra sp. nov., and Geothrix limicola sp. nov., six novel members of Acidobacteriota isolated from soils.</title>
        <authorList>
            <person name="Weisberg A.J."/>
            <person name="Pearce E."/>
            <person name="Kramer C.G."/>
            <person name="Chang J.H."/>
            <person name="Clarke C.R."/>
        </authorList>
    </citation>
    <scope>NUCLEOTIDE SEQUENCE</scope>
    <source>
        <strain evidence="2 3">NB05-1H</strain>
        <strain evidence="1">NRRL_B-16521</strain>
    </source>
</reference>
<accession>A0AAP6BGK9</accession>
<dbReference type="Proteomes" id="UP001272987">
    <property type="component" value="Unassembled WGS sequence"/>
</dbReference>
<evidence type="ECO:0000313" key="4">
    <source>
        <dbReference type="Proteomes" id="UP001282288"/>
    </source>
</evidence>